<dbReference type="AlphaFoldDB" id="A0A1H3BKH2"/>
<sequence length="55" mass="6191">MANVIIKSEDRKARESATLSQFGVNPGRATAQQREWADSINGRTAEFERKIKAQK</sequence>
<dbReference type="Proteomes" id="UP000199652">
    <property type="component" value="Unassembled WGS sequence"/>
</dbReference>
<accession>A0A1H3BKH2</accession>
<name>A0A1H3BKH2_EUBBA</name>
<evidence type="ECO:0000313" key="1">
    <source>
        <dbReference type="EMBL" id="SDX42397.1"/>
    </source>
</evidence>
<organism evidence="1 2">
    <name type="scientific">Eubacterium barkeri</name>
    <name type="common">Clostridium barkeri</name>
    <dbReference type="NCBI Taxonomy" id="1528"/>
    <lineage>
        <taxon>Bacteria</taxon>
        <taxon>Bacillati</taxon>
        <taxon>Bacillota</taxon>
        <taxon>Clostridia</taxon>
        <taxon>Eubacteriales</taxon>
        <taxon>Eubacteriaceae</taxon>
        <taxon>Eubacterium</taxon>
    </lineage>
</organism>
<reference evidence="2" key="1">
    <citation type="submission" date="2016-10" db="EMBL/GenBank/DDBJ databases">
        <authorList>
            <person name="Varghese N."/>
            <person name="Submissions S."/>
        </authorList>
    </citation>
    <scope>NUCLEOTIDE SEQUENCE [LARGE SCALE GENOMIC DNA]</scope>
    <source>
        <strain evidence="2">VPI 5359</strain>
    </source>
</reference>
<gene>
    <name evidence="1" type="ORF">SAMN04488579_102114</name>
</gene>
<evidence type="ECO:0000313" key="2">
    <source>
        <dbReference type="Proteomes" id="UP000199652"/>
    </source>
</evidence>
<protein>
    <submittedName>
        <fullName evidence="1">Uncharacterized protein</fullName>
    </submittedName>
</protein>
<proteinExistence type="predicted"/>
<dbReference type="RefSeq" id="WP_176770795.1">
    <property type="nucleotide sequence ID" value="NZ_FNOU01000002.1"/>
</dbReference>
<dbReference type="EMBL" id="FNOU01000002">
    <property type="protein sequence ID" value="SDX42397.1"/>
    <property type="molecule type" value="Genomic_DNA"/>
</dbReference>
<keyword evidence="2" id="KW-1185">Reference proteome</keyword>
<dbReference type="STRING" id="1528.SAMN04488579_102114"/>